<feature type="compositionally biased region" description="Basic and acidic residues" evidence="4">
    <location>
        <begin position="92"/>
        <end position="101"/>
    </location>
</feature>
<dbReference type="PIRSF" id="PIRSF016821">
    <property type="entry name" value="HSP15"/>
    <property type="match status" value="1"/>
</dbReference>
<feature type="domain" description="RNA-binding S4" evidence="5">
    <location>
        <begin position="6"/>
        <end position="67"/>
    </location>
</feature>
<dbReference type="GO" id="GO:0003677">
    <property type="term" value="F:DNA binding"/>
    <property type="evidence" value="ECO:0007669"/>
    <property type="project" value="UniProtKB-KW"/>
</dbReference>
<dbReference type="GO" id="GO:0003727">
    <property type="term" value="F:single-stranded RNA binding"/>
    <property type="evidence" value="ECO:0007669"/>
    <property type="project" value="InterPro"/>
</dbReference>
<dbReference type="Pfam" id="PF01479">
    <property type="entry name" value="S4"/>
    <property type="match status" value="1"/>
</dbReference>
<keyword evidence="6" id="KW-0346">Stress response</keyword>
<evidence type="ECO:0000313" key="6">
    <source>
        <dbReference type="EMBL" id="VAX05690.1"/>
    </source>
</evidence>
<protein>
    <submittedName>
        <fullName evidence="6">Ribosome-associated heat shock protein implicated in the recycling of the 50S subunit (S4 paralog)</fullName>
    </submittedName>
</protein>
<dbReference type="InterPro" id="IPR025708">
    <property type="entry name" value="HSP15"/>
</dbReference>
<dbReference type="AlphaFoldDB" id="A0A3B1B5Z7"/>
<evidence type="ECO:0000256" key="3">
    <source>
        <dbReference type="ARBA" id="ARBA00023125"/>
    </source>
</evidence>
<feature type="compositionally biased region" description="Basic residues" evidence="4">
    <location>
        <begin position="108"/>
        <end position="117"/>
    </location>
</feature>
<evidence type="ECO:0000256" key="1">
    <source>
        <dbReference type="ARBA" id="ARBA00008396"/>
    </source>
</evidence>
<feature type="region of interest" description="Disordered" evidence="4">
    <location>
        <begin position="92"/>
        <end position="117"/>
    </location>
</feature>
<dbReference type="InterPro" id="IPR036986">
    <property type="entry name" value="S4_RNA-bd_sf"/>
</dbReference>
<dbReference type="SMART" id="SM00363">
    <property type="entry name" value="S4"/>
    <property type="match status" value="1"/>
</dbReference>
<dbReference type="PROSITE" id="PS50889">
    <property type="entry name" value="S4"/>
    <property type="match status" value="1"/>
</dbReference>
<dbReference type="Gene3D" id="3.10.290.10">
    <property type="entry name" value="RNA-binding S4 domain"/>
    <property type="match status" value="1"/>
</dbReference>
<reference evidence="6" key="1">
    <citation type="submission" date="2018-06" db="EMBL/GenBank/DDBJ databases">
        <authorList>
            <person name="Zhirakovskaya E."/>
        </authorList>
    </citation>
    <scope>NUCLEOTIDE SEQUENCE</scope>
</reference>
<accession>A0A3B1B5Z7</accession>
<dbReference type="InterPro" id="IPR002942">
    <property type="entry name" value="S4_RNA-bd"/>
</dbReference>
<evidence type="ECO:0000259" key="5">
    <source>
        <dbReference type="SMART" id="SM00363"/>
    </source>
</evidence>
<comment type="similarity">
    <text evidence="1">Belongs to the HSP15 family.</text>
</comment>
<gene>
    <name evidence="6" type="ORF">MNBD_GAMMA25-1092</name>
</gene>
<name>A0A3B1B5Z7_9ZZZZ</name>
<dbReference type="GO" id="GO:0034605">
    <property type="term" value="P:cellular response to heat"/>
    <property type="evidence" value="ECO:0007669"/>
    <property type="project" value="InterPro"/>
</dbReference>
<dbReference type="GO" id="GO:0043023">
    <property type="term" value="F:ribosomal large subunit binding"/>
    <property type="evidence" value="ECO:0007669"/>
    <property type="project" value="InterPro"/>
</dbReference>
<evidence type="ECO:0000256" key="4">
    <source>
        <dbReference type="SAM" id="MobiDB-lite"/>
    </source>
</evidence>
<dbReference type="SUPFAM" id="SSF55174">
    <property type="entry name" value="Alpha-L RNA-binding motif"/>
    <property type="match status" value="1"/>
</dbReference>
<proteinExistence type="inferred from homology"/>
<sequence>MQKAGTRLDKWLWSARFYKTRVLAVEAVNGGHVHINGIRVKPSRNVNVGDELQINKGTTTFILQVRALSTRRGPAVQARALYEETEQSLHQREQQAAERKLVAASCGPKKRPDKRARRRIIRFINKNQLPS</sequence>
<dbReference type="CDD" id="cd00165">
    <property type="entry name" value="S4"/>
    <property type="match status" value="1"/>
</dbReference>
<organism evidence="6">
    <name type="scientific">hydrothermal vent metagenome</name>
    <dbReference type="NCBI Taxonomy" id="652676"/>
    <lineage>
        <taxon>unclassified sequences</taxon>
        <taxon>metagenomes</taxon>
        <taxon>ecological metagenomes</taxon>
    </lineage>
</organism>
<keyword evidence="2" id="KW-0694">RNA-binding</keyword>
<dbReference type="EMBL" id="UOFY01000003">
    <property type="protein sequence ID" value="VAX05690.1"/>
    <property type="molecule type" value="Genomic_DNA"/>
</dbReference>
<evidence type="ECO:0000256" key="2">
    <source>
        <dbReference type="ARBA" id="ARBA00022884"/>
    </source>
</evidence>
<keyword evidence="3" id="KW-0238">DNA-binding</keyword>